<dbReference type="SUPFAM" id="SSF53807">
    <property type="entry name" value="Helical backbone' metal receptor"/>
    <property type="match status" value="1"/>
</dbReference>
<dbReference type="PANTHER" id="PTHR30535:SF4">
    <property type="entry name" value="HEMIN-BINDING PERIPLASMIC PROTEIN HMUT"/>
    <property type="match status" value="1"/>
</dbReference>
<keyword evidence="1" id="KW-1133">Transmembrane helix</keyword>
<dbReference type="Proteomes" id="UP000187344">
    <property type="component" value="Unassembled WGS sequence"/>
</dbReference>
<keyword evidence="1" id="KW-0812">Transmembrane</keyword>
<dbReference type="CDD" id="cd01149">
    <property type="entry name" value="HutB"/>
    <property type="match status" value="1"/>
</dbReference>
<sequence>MKYVFADNDDARSVWPDIFRPNRPDIVLWFLATLLIALFPAKAIANPVDEFPEGAKIISIGGTLTEIVYALGAGDRLIARDTTSTYPAEAQNLPDVGYMRNLSPEGILSLRPEAILLDQQSGPASTIEILENAGVPMVEVAENFTKEGVDEKILKIGHALHKQEKAQQLIATVDEEFAKNDALLKDLPHTKRILFVLTIQNGRLMAAGKNTAADGIIKLAGATNAIDGFNGYKLLTDEAIIGARPDLILLMAHSATNTTVDDINKIPAIETTPAFKKRAIKQMDGLYLLGFGPRTPIALREVIQTLYKSE</sequence>
<accession>A0A1R0F8E1</accession>
<evidence type="ECO:0000256" key="1">
    <source>
        <dbReference type="SAM" id="Phobius"/>
    </source>
</evidence>
<dbReference type="EMBL" id="LXYT01000002">
    <property type="protein sequence ID" value="OLY43182.1"/>
    <property type="molecule type" value="Genomic_DNA"/>
</dbReference>
<keyword evidence="4" id="KW-1185">Reference proteome</keyword>
<gene>
    <name evidence="3" type="ORF">PEB0149_006040</name>
</gene>
<reference evidence="3 4" key="1">
    <citation type="submission" date="2016-12" db="EMBL/GenBank/DDBJ databases">
        <title>Comparative genomics of Bartonella apis.</title>
        <authorList>
            <person name="Engel P."/>
        </authorList>
    </citation>
    <scope>NUCLEOTIDE SEQUENCE [LARGE SCALE GENOMIC DNA]</scope>
    <source>
        <strain evidence="3 4">PEB0149</strain>
    </source>
</reference>
<dbReference type="InterPro" id="IPR002491">
    <property type="entry name" value="ABC_transptr_periplasmic_BD"/>
</dbReference>
<feature type="domain" description="Fe/B12 periplasmic-binding" evidence="2">
    <location>
        <begin position="56"/>
        <end position="310"/>
    </location>
</feature>
<dbReference type="AlphaFoldDB" id="A0A1R0F8E1"/>
<dbReference type="PANTHER" id="PTHR30535">
    <property type="entry name" value="VITAMIN B12-BINDING PROTEIN"/>
    <property type="match status" value="1"/>
</dbReference>
<evidence type="ECO:0000313" key="3">
    <source>
        <dbReference type="EMBL" id="OLY43182.1"/>
    </source>
</evidence>
<evidence type="ECO:0000259" key="2">
    <source>
        <dbReference type="PROSITE" id="PS50983"/>
    </source>
</evidence>
<dbReference type="Gene3D" id="3.40.50.1980">
    <property type="entry name" value="Nitrogenase molybdenum iron protein domain"/>
    <property type="match status" value="2"/>
</dbReference>
<dbReference type="RefSeq" id="WP_083639802.1">
    <property type="nucleotide sequence ID" value="NZ_CALYQA010000001.1"/>
</dbReference>
<dbReference type="PROSITE" id="PS50983">
    <property type="entry name" value="FE_B12_PBP"/>
    <property type="match status" value="1"/>
</dbReference>
<dbReference type="Pfam" id="PF01497">
    <property type="entry name" value="Peripla_BP_2"/>
    <property type="match status" value="1"/>
</dbReference>
<dbReference type="OrthoDB" id="9797736at2"/>
<organism evidence="3 4">
    <name type="scientific">Bartonella apis</name>
    <dbReference type="NCBI Taxonomy" id="1686310"/>
    <lineage>
        <taxon>Bacteria</taxon>
        <taxon>Pseudomonadati</taxon>
        <taxon>Pseudomonadota</taxon>
        <taxon>Alphaproteobacteria</taxon>
        <taxon>Hyphomicrobiales</taxon>
        <taxon>Bartonellaceae</taxon>
        <taxon>Bartonella</taxon>
    </lineage>
</organism>
<feature type="transmembrane region" description="Helical" evidence="1">
    <location>
        <begin position="26"/>
        <end position="45"/>
    </location>
</feature>
<comment type="caution">
    <text evidence="3">The sequence shown here is derived from an EMBL/GenBank/DDBJ whole genome shotgun (WGS) entry which is preliminary data.</text>
</comment>
<evidence type="ECO:0000313" key="4">
    <source>
        <dbReference type="Proteomes" id="UP000187344"/>
    </source>
</evidence>
<dbReference type="InterPro" id="IPR050902">
    <property type="entry name" value="ABC_Transporter_SBP"/>
</dbReference>
<protein>
    <submittedName>
        <fullName evidence="3">Iron complex transport system substrate-binding protein</fullName>
    </submittedName>
</protein>
<proteinExistence type="predicted"/>
<keyword evidence="1" id="KW-0472">Membrane</keyword>
<name>A0A1R0F8E1_9HYPH</name>